<accession>A0A4R5AVM1</accession>
<dbReference type="SUPFAM" id="SSF110849">
    <property type="entry name" value="ParB/Sulfiredoxin"/>
    <property type="match status" value="1"/>
</dbReference>
<organism evidence="1 2">
    <name type="scientific">Flavobacterium caseinilyticum</name>
    <dbReference type="NCBI Taxonomy" id="2541732"/>
    <lineage>
        <taxon>Bacteria</taxon>
        <taxon>Pseudomonadati</taxon>
        <taxon>Bacteroidota</taxon>
        <taxon>Flavobacteriia</taxon>
        <taxon>Flavobacteriales</taxon>
        <taxon>Flavobacteriaceae</taxon>
        <taxon>Flavobacterium</taxon>
    </lineage>
</organism>
<keyword evidence="2" id="KW-1185">Reference proteome</keyword>
<dbReference type="RefSeq" id="WP_131908947.1">
    <property type="nucleotide sequence ID" value="NZ_SMFM01000002.1"/>
</dbReference>
<evidence type="ECO:0000313" key="1">
    <source>
        <dbReference type="EMBL" id="TDD77151.1"/>
    </source>
</evidence>
<dbReference type="EMBL" id="SMFM01000002">
    <property type="protein sequence ID" value="TDD77151.1"/>
    <property type="molecule type" value="Genomic_DNA"/>
</dbReference>
<dbReference type="InterPro" id="IPR036086">
    <property type="entry name" value="ParB/Sulfiredoxin_sf"/>
</dbReference>
<gene>
    <name evidence="1" type="ORF">E0F89_06005</name>
</gene>
<comment type="caution">
    <text evidence="1">The sequence shown here is derived from an EMBL/GenBank/DDBJ whole genome shotgun (WGS) entry which is preliminary data.</text>
</comment>
<dbReference type="CDD" id="cd16387">
    <property type="entry name" value="ParB_N_Srx"/>
    <property type="match status" value="1"/>
</dbReference>
<protein>
    <submittedName>
        <fullName evidence="1">Uncharacterized protein</fullName>
    </submittedName>
</protein>
<dbReference type="AlphaFoldDB" id="A0A4R5AVM1"/>
<name>A0A4R5AVM1_9FLAO</name>
<evidence type="ECO:0000313" key="2">
    <source>
        <dbReference type="Proteomes" id="UP000295278"/>
    </source>
</evidence>
<dbReference type="Proteomes" id="UP000295278">
    <property type="component" value="Unassembled WGS sequence"/>
</dbReference>
<proteinExistence type="predicted"/>
<sequence>MEIQQTTNYELFENITGNRLLSKSKIEKIINDVTQGFNMLPFCPIIVSEKDGLYCIIDGQHRYEISKQTGNPVYFVVCNTLTLKQIAQLNSRGEKWKPNDFLNCYIKLGITDYEKIIEIMNKHKIAIKLSIDLLMYNNPKVKSTETFQSGGFECKYFEETDALLTLSDELFGQYRFSKDRNLIGAVQELQKKGLCSFEKLKSKISQAPMLMDRQASVKLYMYNIEKVYNHKNQTREVIM</sequence>
<reference evidence="1 2" key="1">
    <citation type="submission" date="2019-03" db="EMBL/GenBank/DDBJ databases">
        <title>Flavobacterium AT-3-2 sp. nov., isolated from arctic soil.</title>
        <authorList>
            <person name="Chaudhary D.K."/>
        </authorList>
    </citation>
    <scope>NUCLEOTIDE SEQUENCE [LARGE SCALE GENOMIC DNA]</scope>
    <source>
        <strain evidence="1 2">AT-3-2</strain>
    </source>
</reference>
<dbReference type="OrthoDB" id="1524628at2"/>